<dbReference type="Proteomes" id="UP000596827">
    <property type="component" value="Unassembled WGS sequence"/>
</dbReference>
<gene>
    <name evidence="6" type="ORF">H8R02_24725</name>
</gene>
<feature type="transmembrane region" description="Helical" evidence="5">
    <location>
        <begin position="24"/>
        <end position="44"/>
    </location>
</feature>
<feature type="transmembrane region" description="Helical" evidence="5">
    <location>
        <begin position="51"/>
        <end position="69"/>
    </location>
</feature>
<comment type="caution">
    <text evidence="6">The sequence shown here is derived from an EMBL/GenBank/DDBJ whole genome shotgun (WGS) entry which is preliminary data.</text>
</comment>
<evidence type="ECO:0000313" key="6">
    <source>
        <dbReference type="EMBL" id="MBC5767693.1"/>
    </source>
</evidence>
<feature type="transmembrane region" description="Helical" evidence="5">
    <location>
        <begin position="111"/>
        <end position="129"/>
    </location>
</feature>
<evidence type="ECO:0000256" key="2">
    <source>
        <dbReference type="ARBA" id="ARBA00022692"/>
    </source>
</evidence>
<dbReference type="RefSeq" id="WP_187084184.1">
    <property type="nucleotide sequence ID" value="NZ_JACORU010000012.1"/>
</dbReference>
<keyword evidence="4 5" id="KW-0472">Membrane</keyword>
<evidence type="ECO:0000256" key="4">
    <source>
        <dbReference type="ARBA" id="ARBA00023136"/>
    </source>
</evidence>
<dbReference type="EMBL" id="JACORU010000012">
    <property type="protein sequence ID" value="MBC5767693.1"/>
    <property type="molecule type" value="Genomic_DNA"/>
</dbReference>
<feature type="transmembrane region" description="Helical" evidence="5">
    <location>
        <begin position="182"/>
        <end position="203"/>
    </location>
</feature>
<dbReference type="GO" id="GO:0005886">
    <property type="term" value="C:plasma membrane"/>
    <property type="evidence" value="ECO:0007669"/>
    <property type="project" value="UniProtKB-SubCell"/>
</dbReference>
<proteinExistence type="inferred from homology"/>
<keyword evidence="5" id="KW-1003">Cell membrane</keyword>
<evidence type="ECO:0000256" key="1">
    <source>
        <dbReference type="ARBA" id="ARBA00004141"/>
    </source>
</evidence>
<keyword evidence="7" id="KW-1185">Reference proteome</keyword>
<evidence type="ECO:0000313" key="7">
    <source>
        <dbReference type="Proteomes" id="UP000596827"/>
    </source>
</evidence>
<comment type="similarity">
    <text evidence="5">Belongs to the 4-toluene sulfonate uptake permease (TSUP) (TC 2.A.102) family.</text>
</comment>
<dbReference type="Pfam" id="PF01925">
    <property type="entry name" value="TauE"/>
    <property type="match status" value="1"/>
</dbReference>
<keyword evidence="3 5" id="KW-1133">Transmembrane helix</keyword>
<dbReference type="AlphaFoldDB" id="A0A923S585"/>
<comment type="subcellular location">
    <subcellularLocation>
        <location evidence="5">Cell membrane</location>
        <topology evidence="5">Multi-pass membrane protein</topology>
    </subcellularLocation>
    <subcellularLocation>
        <location evidence="1">Membrane</location>
        <topology evidence="1">Multi-pass membrane protein</topology>
    </subcellularLocation>
</comment>
<dbReference type="InterPro" id="IPR002781">
    <property type="entry name" value="TM_pro_TauE-like"/>
</dbReference>
<sequence length="267" mass="27993">MRAVTLQLVLELLALGVCTGFLAGLLGIGGGMLMVPFLTIILTAKGYPAEYTVKMAVATSLATICFTSISSVRAHSRRGAVLWPVVVRLAPGILVGSMIGAQLAVAIPAKALGILFAIFVAFSATQMFLDRKPKPTRTLPGTVPMFLMGNLIGGLSALVGAGGAFVSVPFMTWCNVKIHEAVGTSSALGFPLAFAGTLSYIWAGRDLPQMPPGSIGYLYLPGLAVISIASMTLAPLGARTAHAMDIRPLKKVFAFVLYALAAYFLFR</sequence>
<feature type="transmembrane region" description="Helical" evidence="5">
    <location>
        <begin position="215"/>
        <end position="236"/>
    </location>
</feature>
<dbReference type="PANTHER" id="PTHR43483:SF3">
    <property type="entry name" value="MEMBRANE TRANSPORTER PROTEIN HI_0806-RELATED"/>
    <property type="match status" value="1"/>
</dbReference>
<accession>A0A923S585</accession>
<protein>
    <recommendedName>
        <fullName evidence="5">Probable membrane transporter protein</fullName>
    </recommendedName>
</protein>
<feature type="transmembrane region" description="Helical" evidence="5">
    <location>
        <begin position="81"/>
        <end position="99"/>
    </location>
</feature>
<keyword evidence="2 5" id="KW-0812">Transmembrane</keyword>
<feature type="transmembrane region" description="Helical" evidence="5">
    <location>
        <begin position="149"/>
        <end position="170"/>
    </location>
</feature>
<feature type="transmembrane region" description="Helical" evidence="5">
    <location>
        <begin position="248"/>
        <end position="266"/>
    </location>
</feature>
<dbReference type="PANTHER" id="PTHR43483">
    <property type="entry name" value="MEMBRANE TRANSPORTER PROTEIN HI_0806-RELATED"/>
    <property type="match status" value="1"/>
</dbReference>
<organism evidence="6 7">
    <name type="scientific">Ramlibacter albus</name>
    <dbReference type="NCBI Taxonomy" id="2079448"/>
    <lineage>
        <taxon>Bacteria</taxon>
        <taxon>Pseudomonadati</taxon>
        <taxon>Pseudomonadota</taxon>
        <taxon>Betaproteobacteria</taxon>
        <taxon>Burkholderiales</taxon>
        <taxon>Comamonadaceae</taxon>
        <taxon>Ramlibacter</taxon>
    </lineage>
</organism>
<evidence type="ECO:0000256" key="3">
    <source>
        <dbReference type="ARBA" id="ARBA00022989"/>
    </source>
</evidence>
<reference evidence="6" key="1">
    <citation type="submission" date="2020-08" db="EMBL/GenBank/DDBJ databases">
        <title>Ramlibacter sp. GTP1 16S ribosomal RNA gene genome sequencing and assembly.</title>
        <authorList>
            <person name="Kang M."/>
        </authorList>
    </citation>
    <scope>NUCLEOTIDE SEQUENCE</scope>
    <source>
        <strain evidence="6">GTP1</strain>
    </source>
</reference>
<evidence type="ECO:0000256" key="5">
    <source>
        <dbReference type="RuleBase" id="RU363041"/>
    </source>
</evidence>
<name>A0A923S585_9BURK</name>